<name>A0A383RB55_PAEAL</name>
<sequence>MQEEIIYRTEHVFEMLDTLLKEQSKFNWDQFYSDRGKPIPFFVNVPDENLVGYFENKRLNPGKVLELGCGPGRNAIYLAERGCTVDAIDLSKEAIEWGKERAKEKELTVNFLHKNIFELDIEEASYDIVYDSGCLHHITPHRRISYLELINKALKPDGLFAITCFVLGGKFGGAEMSDWDVYRVRSLKGGLGFTEDKLKLIFHDFEVIEMRKMREVKQPSHVFGTEALLTALFKRKS</sequence>
<dbReference type="InterPro" id="IPR041698">
    <property type="entry name" value="Methyltransf_25"/>
</dbReference>
<proteinExistence type="predicted"/>
<evidence type="ECO:0000313" key="3">
    <source>
        <dbReference type="Proteomes" id="UP000304148"/>
    </source>
</evidence>
<protein>
    <submittedName>
        <fullName evidence="2">Methyltransferase domain-containing protein</fullName>
    </submittedName>
</protein>
<dbReference type="Gene3D" id="3.40.50.150">
    <property type="entry name" value="Vaccinia Virus protein VP39"/>
    <property type="match status" value="1"/>
</dbReference>
<dbReference type="PANTHER" id="PTHR43667">
    <property type="entry name" value="CYCLOPROPANE-FATTY-ACYL-PHOSPHOLIPID SYNTHASE"/>
    <property type="match status" value="1"/>
</dbReference>
<dbReference type="PANTHER" id="PTHR43667:SF2">
    <property type="entry name" value="FATTY ACID C-METHYL TRANSFERASE"/>
    <property type="match status" value="1"/>
</dbReference>
<accession>A0A383RB55</accession>
<dbReference type="SUPFAM" id="SSF53335">
    <property type="entry name" value="S-adenosyl-L-methionine-dependent methyltransferases"/>
    <property type="match status" value="1"/>
</dbReference>
<dbReference type="InterPro" id="IPR050723">
    <property type="entry name" value="CFA/CMAS"/>
</dbReference>
<dbReference type="InterPro" id="IPR029063">
    <property type="entry name" value="SAM-dependent_MTases_sf"/>
</dbReference>
<dbReference type="Proteomes" id="UP000304148">
    <property type="component" value="Chromosome"/>
</dbReference>
<evidence type="ECO:0000313" key="2">
    <source>
        <dbReference type="EMBL" id="SYX84198.1"/>
    </source>
</evidence>
<dbReference type="AlphaFoldDB" id="A0A383RB55"/>
<dbReference type="Pfam" id="PF13649">
    <property type="entry name" value="Methyltransf_25"/>
    <property type="match status" value="1"/>
</dbReference>
<keyword evidence="2" id="KW-0489">Methyltransferase</keyword>
<dbReference type="GO" id="GO:0008168">
    <property type="term" value="F:methyltransferase activity"/>
    <property type="evidence" value="ECO:0007669"/>
    <property type="project" value="UniProtKB-KW"/>
</dbReference>
<gene>
    <name evidence="2" type="ORF">PBLR_12620</name>
</gene>
<evidence type="ECO:0000259" key="1">
    <source>
        <dbReference type="Pfam" id="PF13649"/>
    </source>
</evidence>
<feature type="domain" description="Methyltransferase" evidence="1">
    <location>
        <begin position="64"/>
        <end position="158"/>
    </location>
</feature>
<reference evidence="3" key="1">
    <citation type="submission" date="2018-08" db="EMBL/GenBank/DDBJ databases">
        <authorList>
            <person name="Chevrot R."/>
        </authorList>
    </citation>
    <scope>NUCLEOTIDE SEQUENCE [LARGE SCALE GENOMIC DNA]</scope>
</reference>
<dbReference type="GO" id="GO:0032259">
    <property type="term" value="P:methylation"/>
    <property type="evidence" value="ECO:0007669"/>
    <property type="project" value="UniProtKB-KW"/>
</dbReference>
<organism evidence="2 3">
    <name type="scientific">Paenibacillus alvei</name>
    <name type="common">Bacillus alvei</name>
    <dbReference type="NCBI Taxonomy" id="44250"/>
    <lineage>
        <taxon>Bacteria</taxon>
        <taxon>Bacillati</taxon>
        <taxon>Bacillota</taxon>
        <taxon>Bacilli</taxon>
        <taxon>Bacillales</taxon>
        <taxon>Paenibacillaceae</taxon>
        <taxon>Paenibacillus</taxon>
    </lineage>
</organism>
<keyword evidence="2" id="KW-0808">Transferase</keyword>
<dbReference type="CDD" id="cd02440">
    <property type="entry name" value="AdoMet_MTases"/>
    <property type="match status" value="1"/>
</dbReference>
<dbReference type="RefSeq" id="WP_138186172.1">
    <property type="nucleotide sequence ID" value="NZ_LS992241.1"/>
</dbReference>
<dbReference type="EMBL" id="LS992241">
    <property type="protein sequence ID" value="SYX84198.1"/>
    <property type="molecule type" value="Genomic_DNA"/>
</dbReference>